<evidence type="ECO:0000313" key="3">
    <source>
        <dbReference type="Proteomes" id="UP000274822"/>
    </source>
</evidence>
<dbReference type="Pfam" id="PF00903">
    <property type="entry name" value="Glyoxalase"/>
    <property type="match status" value="1"/>
</dbReference>
<dbReference type="Proteomes" id="UP000274822">
    <property type="component" value="Unassembled WGS sequence"/>
</dbReference>
<accession>A0A433Q3F5</accession>
<dbReference type="InterPro" id="IPR037523">
    <property type="entry name" value="VOC_core"/>
</dbReference>
<name>A0A433Q3F5_9FUNG</name>
<keyword evidence="2" id="KW-0456">Lyase</keyword>
<dbReference type="PROSITE" id="PS51819">
    <property type="entry name" value="VOC"/>
    <property type="match status" value="1"/>
</dbReference>
<keyword evidence="3" id="KW-1185">Reference proteome</keyword>
<dbReference type="PANTHER" id="PTHR21366:SF31">
    <property type="entry name" value="METALLOTHIOL TRANSFERASE FOSB"/>
    <property type="match status" value="1"/>
</dbReference>
<dbReference type="AlphaFoldDB" id="A0A433Q3F5"/>
<reference evidence="2 3" key="1">
    <citation type="journal article" date="2018" name="New Phytol.">
        <title>Phylogenomics of Endogonaceae and evolution of mycorrhizas within Mucoromycota.</title>
        <authorList>
            <person name="Chang Y."/>
            <person name="Desiro A."/>
            <person name="Na H."/>
            <person name="Sandor L."/>
            <person name="Lipzen A."/>
            <person name="Clum A."/>
            <person name="Barry K."/>
            <person name="Grigoriev I.V."/>
            <person name="Martin F.M."/>
            <person name="Stajich J.E."/>
            <person name="Smith M.E."/>
            <person name="Bonito G."/>
            <person name="Spatafora J.W."/>
        </authorList>
    </citation>
    <scope>NUCLEOTIDE SEQUENCE [LARGE SCALE GENOMIC DNA]</scope>
    <source>
        <strain evidence="2 3">AD002</strain>
    </source>
</reference>
<gene>
    <name evidence="2" type="ORF">BC938DRAFT_473874</name>
</gene>
<dbReference type="SUPFAM" id="SSF54593">
    <property type="entry name" value="Glyoxalase/Bleomycin resistance protein/Dihydroxybiphenyl dioxygenase"/>
    <property type="match status" value="1"/>
</dbReference>
<sequence>MPPSTPPLTTSTFRDLHHIAIIASNYPLSKHFYTHVLGFAVLSEIYRAARDSHKLDLQVSPESNTQIELFSFPSPPPRPSRPEAAGARHVCFAVRSLEKAMDEIRARDDGGAEGTFRPGLVEFEDVRVDELTNERLVFFADPDGLPIELKEVGEAERW</sequence>
<dbReference type="GO" id="GO:0016829">
    <property type="term" value="F:lyase activity"/>
    <property type="evidence" value="ECO:0007669"/>
    <property type="project" value="UniProtKB-KW"/>
</dbReference>
<evidence type="ECO:0000313" key="2">
    <source>
        <dbReference type="EMBL" id="RUS24262.1"/>
    </source>
</evidence>
<dbReference type="EMBL" id="RBNJ01016616">
    <property type="protein sequence ID" value="RUS24262.1"/>
    <property type="molecule type" value="Genomic_DNA"/>
</dbReference>
<feature type="domain" description="VOC" evidence="1">
    <location>
        <begin position="15"/>
        <end position="152"/>
    </location>
</feature>
<comment type="caution">
    <text evidence="2">The sequence shown here is derived from an EMBL/GenBank/DDBJ whole genome shotgun (WGS) entry which is preliminary data.</text>
</comment>
<dbReference type="Gene3D" id="3.10.180.10">
    <property type="entry name" value="2,3-Dihydroxybiphenyl 1,2-Dioxygenase, domain 1"/>
    <property type="match status" value="1"/>
</dbReference>
<dbReference type="InterPro" id="IPR004360">
    <property type="entry name" value="Glyas_Fos-R_dOase_dom"/>
</dbReference>
<dbReference type="PANTHER" id="PTHR21366">
    <property type="entry name" value="GLYOXALASE FAMILY PROTEIN"/>
    <property type="match status" value="1"/>
</dbReference>
<protein>
    <submittedName>
        <fullName evidence="2">Lactoylglutathione lyase</fullName>
    </submittedName>
</protein>
<organism evidence="2 3">
    <name type="scientific">Jimgerdemannia flammicorona</name>
    <dbReference type="NCBI Taxonomy" id="994334"/>
    <lineage>
        <taxon>Eukaryota</taxon>
        <taxon>Fungi</taxon>
        <taxon>Fungi incertae sedis</taxon>
        <taxon>Mucoromycota</taxon>
        <taxon>Mucoromycotina</taxon>
        <taxon>Endogonomycetes</taxon>
        <taxon>Endogonales</taxon>
        <taxon>Endogonaceae</taxon>
        <taxon>Jimgerdemannia</taxon>
    </lineage>
</organism>
<evidence type="ECO:0000259" key="1">
    <source>
        <dbReference type="PROSITE" id="PS51819"/>
    </source>
</evidence>
<dbReference type="InterPro" id="IPR029068">
    <property type="entry name" value="Glyas_Bleomycin-R_OHBP_Dase"/>
</dbReference>
<dbReference type="InterPro" id="IPR050383">
    <property type="entry name" value="GlyoxalaseI/FosfomycinResist"/>
</dbReference>
<proteinExistence type="predicted"/>